<protein>
    <submittedName>
        <fullName evidence="2">7556_t:CDS:1</fullName>
    </submittedName>
</protein>
<evidence type="ECO:0000313" key="3">
    <source>
        <dbReference type="Proteomes" id="UP000789739"/>
    </source>
</evidence>
<keyword evidence="3" id="KW-1185">Reference proteome</keyword>
<dbReference type="EMBL" id="CAJVPI010000885">
    <property type="protein sequence ID" value="CAG8580057.1"/>
    <property type="molecule type" value="Genomic_DNA"/>
</dbReference>
<reference evidence="2" key="1">
    <citation type="submission" date="2021-06" db="EMBL/GenBank/DDBJ databases">
        <authorList>
            <person name="Kallberg Y."/>
            <person name="Tangrot J."/>
            <person name="Rosling A."/>
        </authorList>
    </citation>
    <scope>NUCLEOTIDE SEQUENCE</scope>
    <source>
        <strain evidence="2">BR232B</strain>
    </source>
</reference>
<feature type="region of interest" description="Disordered" evidence="1">
    <location>
        <begin position="32"/>
        <end position="101"/>
    </location>
</feature>
<dbReference type="AlphaFoldDB" id="A0A9N9BXD9"/>
<comment type="caution">
    <text evidence="2">The sequence shown here is derived from an EMBL/GenBank/DDBJ whole genome shotgun (WGS) entry which is preliminary data.</text>
</comment>
<gene>
    <name evidence="2" type="ORF">PBRASI_LOCUS6569</name>
</gene>
<feature type="non-terminal residue" evidence="2">
    <location>
        <position position="134"/>
    </location>
</feature>
<name>A0A9N9BXD9_9GLOM</name>
<dbReference type="Proteomes" id="UP000789739">
    <property type="component" value="Unassembled WGS sequence"/>
</dbReference>
<organism evidence="2 3">
    <name type="scientific">Paraglomus brasilianum</name>
    <dbReference type="NCBI Taxonomy" id="144538"/>
    <lineage>
        <taxon>Eukaryota</taxon>
        <taxon>Fungi</taxon>
        <taxon>Fungi incertae sedis</taxon>
        <taxon>Mucoromycota</taxon>
        <taxon>Glomeromycotina</taxon>
        <taxon>Glomeromycetes</taxon>
        <taxon>Paraglomerales</taxon>
        <taxon>Paraglomeraceae</taxon>
        <taxon>Paraglomus</taxon>
    </lineage>
</organism>
<evidence type="ECO:0000256" key="1">
    <source>
        <dbReference type="SAM" id="MobiDB-lite"/>
    </source>
</evidence>
<accession>A0A9N9BXD9</accession>
<sequence length="134" mass="15234">ILNAGDKYTLYFLQYLMEFFPLTVQLSKRREAARLVPPPLPRTTEDSDSSSEDSDSLSKDFDSSSKDSDSSSEDPDDERSHSPDTMDVDTHKLLEAQNENTDRVLFAIPGRDSYPYHFHHRLLRCSDGCDNIAT</sequence>
<feature type="compositionally biased region" description="Basic and acidic residues" evidence="1">
    <location>
        <begin position="56"/>
        <end position="69"/>
    </location>
</feature>
<evidence type="ECO:0000313" key="2">
    <source>
        <dbReference type="EMBL" id="CAG8580057.1"/>
    </source>
</evidence>
<proteinExistence type="predicted"/>
<feature type="compositionally biased region" description="Basic and acidic residues" evidence="1">
    <location>
        <begin position="78"/>
        <end position="94"/>
    </location>
</feature>
<feature type="compositionally biased region" description="Acidic residues" evidence="1">
    <location>
        <begin position="46"/>
        <end position="55"/>
    </location>
</feature>